<evidence type="ECO:0000313" key="2">
    <source>
        <dbReference type="Proteomes" id="UP000515158"/>
    </source>
</evidence>
<reference evidence="3 4" key="1">
    <citation type="submission" date="2025-04" db="UniProtKB">
        <authorList>
            <consortium name="RefSeq"/>
        </authorList>
    </citation>
    <scope>IDENTIFICATION</scope>
    <source>
        <tissue evidence="3 4">Total insect</tissue>
    </source>
</reference>
<dbReference type="RefSeq" id="XP_034244698.1">
    <property type="nucleotide sequence ID" value="XM_034388807.1"/>
</dbReference>
<dbReference type="Proteomes" id="UP000515158">
    <property type="component" value="Unplaced"/>
</dbReference>
<feature type="compositionally biased region" description="Basic and acidic residues" evidence="1">
    <location>
        <begin position="1"/>
        <end position="10"/>
    </location>
</feature>
<dbReference type="KEGG" id="tpal:117647184"/>
<accession>A0A6P8ZPU2</accession>
<feature type="region of interest" description="Disordered" evidence="1">
    <location>
        <begin position="1"/>
        <end position="24"/>
    </location>
</feature>
<proteinExistence type="predicted"/>
<feature type="compositionally biased region" description="Polar residues" evidence="1">
    <location>
        <begin position="14"/>
        <end position="24"/>
    </location>
</feature>
<protein>
    <submittedName>
        <fullName evidence="3 4">Uncharacterized protein LOC117647184</fullName>
    </submittedName>
</protein>
<dbReference type="RefSeq" id="XP_034244699.1">
    <property type="nucleotide sequence ID" value="XM_034388808.1"/>
</dbReference>
<name>A0A6P8ZPU2_THRPL</name>
<gene>
    <name evidence="3 4" type="primary">LOC117647184</name>
</gene>
<dbReference type="AlphaFoldDB" id="A0A6P8ZPU2"/>
<organism evidence="4">
    <name type="scientific">Thrips palmi</name>
    <name type="common">Melon thrips</name>
    <dbReference type="NCBI Taxonomy" id="161013"/>
    <lineage>
        <taxon>Eukaryota</taxon>
        <taxon>Metazoa</taxon>
        <taxon>Ecdysozoa</taxon>
        <taxon>Arthropoda</taxon>
        <taxon>Hexapoda</taxon>
        <taxon>Insecta</taxon>
        <taxon>Pterygota</taxon>
        <taxon>Neoptera</taxon>
        <taxon>Paraneoptera</taxon>
        <taxon>Thysanoptera</taxon>
        <taxon>Terebrantia</taxon>
        <taxon>Thripoidea</taxon>
        <taxon>Thripidae</taxon>
        <taxon>Thrips</taxon>
    </lineage>
</organism>
<evidence type="ECO:0000313" key="4">
    <source>
        <dbReference type="RefSeq" id="XP_034244699.1"/>
    </source>
</evidence>
<evidence type="ECO:0000256" key="1">
    <source>
        <dbReference type="SAM" id="MobiDB-lite"/>
    </source>
</evidence>
<sequence length="207" mass="23447">MDVDIVKEEPNDGETFTNAINQGSDDNISQEMSFDIAKTELKSEGQYDLALAGEANECEKTLPLHSLEMSLDAVKEEPKIWVPSAKADAPDDEEKKIESQMLPPSIEFDRIIYLMILLEDYERVASAGISWLRNAPTSILPIVFCPRCGIWFKGFNRMHELIKHVQSKHSSTAIQLMIKSMDLYGKLISHMKRVLQSEIEVLVGRHL</sequence>
<keyword evidence="2" id="KW-1185">Reference proteome</keyword>
<evidence type="ECO:0000313" key="3">
    <source>
        <dbReference type="RefSeq" id="XP_034244698.1"/>
    </source>
</evidence>
<dbReference type="GeneID" id="117647184"/>